<proteinExistence type="predicted"/>
<dbReference type="EMBL" id="KM038621">
    <property type="protein sequence ID" value="AIG56082.1"/>
    <property type="molecule type" value="Genomic_DNA"/>
</dbReference>
<sequence length="156" mass="17007">MSKRKANAEVLALPALASAIVTLKVGATTSARNKAGSTAFVLCTEDDYQVFTSTITLEVNKLHAAYNKTIAANKNKPKPKIDLPSPTAVLLKPNVTTTLHQLVVLNQDNFNATNSQIKRRNNFKFEFLVYATESLVATTSARQRSSQQRIEEAATA</sequence>
<feature type="signal peptide" evidence="1">
    <location>
        <begin position="1"/>
        <end position="19"/>
    </location>
</feature>
<name>A0A0A7CMH7_ACHHY</name>
<evidence type="ECO:0000313" key="2">
    <source>
        <dbReference type="EMBL" id="AIG56082.1"/>
    </source>
</evidence>
<dbReference type="AlphaFoldDB" id="A0A0A7CMH7"/>
<keyword evidence="1" id="KW-0732">Signal</keyword>
<organism evidence="2">
    <name type="scientific">Achlya hypogyna</name>
    <name type="common">Oomycete</name>
    <name type="synonym">Protoachlya hypogyna</name>
    <dbReference type="NCBI Taxonomy" id="1202772"/>
    <lineage>
        <taxon>Eukaryota</taxon>
        <taxon>Sar</taxon>
        <taxon>Stramenopiles</taxon>
        <taxon>Oomycota</taxon>
        <taxon>Saprolegniomycetes</taxon>
        <taxon>Saprolegniales</taxon>
        <taxon>Achlyaceae</taxon>
        <taxon>Achlya</taxon>
    </lineage>
</organism>
<evidence type="ECO:0000256" key="1">
    <source>
        <dbReference type="SAM" id="SignalP"/>
    </source>
</evidence>
<reference evidence="2" key="1">
    <citation type="journal article" date="2014" name="Genome Biol. Evol.">
        <title>The secreted proteins of Achlya hypogyna and Thraustotheca clavata identify the ancestral oomycete secretome and reveal gene acquisitions by horizontal gene transfer.</title>
        <authorList>
            <person name="Misner I."/>
            <person name="Blouin N."/>
            <person name="Leonard G."/>
            <person name="Richards T.A."/>
            <person name="Lane C.E."/>
        </authorList>
    </citation>
    <scope>NUCLEOTIDE SEQUENCE</scope>
    <source>
        <strain evidence="2">ATCC 48635</strain>
    </source>
</reference>
<feature type="chain" id="PRO_5002036988" evidence="1">
    <location>
        <begin position="20"/>
        <end position="156"/>
    </location>
</feature>
<accession>A0A0A7CMH7</accession>
<protein>
    <submittedName>
        <fullName evidence="2">Secreted protein</fullName>
    </submittedName>
</protein>
<feature type="non-terminal residue" evidence="2">
    <location>
        <position position="156"/>
    </location>
</feature>